<evidence type="ECO:0000259" key="8">
    <source>
        <dbReference type="PROSITE" id="PS50928"/>
    </source>
</evidence>
<keyword evidence="6 7" id="KW-0472">Membrane</keyword>
<dbReference type="PANTHER" id="PTHR43005:SF1">
    <property type="entry name" value="SPERMIDINE_PUTRESCINE TRANSPORT SYSTEM PERMEASE PROTEIN"/>
    <property type="match status" value="1"/>
</dbReference>
<keyword evidence="4 7" id="KW-0812">Transmembrane</keyword>
<comment type="similarity">
    <text evidence="7">Belongs to the binding-protein-dependent transport system permease family.</text>
</comment>
<dbReference type="RefSeq" id="WP_244874007.1">
    <property type="nucleotide sequence ID" value="NZ_CAJPVI010000033.1"/>
</dbReference>
<dbReference type="CDD" id="cd06261">
    <property type="entry name" value="TM_PBP2"/>
    <property type="match status" value="1"/>
</dbReference>
<evidence type="ECO:0000256" key="6">
    <source>
        <dbReference type="ARBA" id="ARBA00023136"/>
    </source>
</evidence>
<evidence type="ECO:0000256" key="7">
    <source>
        <dbReference type="RuleBase" id="RU363032"/>
    </source>
</evidence>
<dbReference type="PANTHER" id="PTHR43005">
    <property type="entry name" value="BLR7065 PROTEIN"/>
    <property type="match status" value="1"/>
</dbReference>
<feature type="domain" description="ABC transmembrane type-1" evidence="8">
    <location>
        <begin position="89"/>
        <end position="307"/>
    </location>
</feature>
<proteinExistence type="inferred from homology"/>
<feature type="transmembrane region" description="Helical" evidence="7">
    <location>
        <begin position="92"/>
        <end position="115"/>
    </location>
</feature>
<reference evidence="9 10" key="1">
    <citation type="submission" date="2021-03" db="EMBL/GenBank/DDBJ databases">
        <authorList>
            <person name="Peeters C."/>
        </authorList>
    </citation>
    <scope>NUCLEOTIDE SEQUENCE [LARGE SCALE GENOMIC DNA]</scope>
    <source>
        <strain evidence="9 10">LMG 26411</strain>
    </source>
</reference>
<name>A0ABN7Q335_9BURK</name>
<dbReference type="EMBL" id="CAJPVI010000033">
    <property type="protein sequence ID" value="CAG2155328.1"/>
    <property type="molecule type" value="Genomic_DNA"/>
</dbReference>
<feature type="transmembrane region" description="Helical" evidence="7">
    <location>
        <begin position="122"/>
        <end position="146"/>
    </location>
</feature>
<dbReference type="InterPro" id="IPR035906">
    <property type="entry name" value="MetI-like_sf"/>
</dbReference>
<feature type="transmembrane region" description="Helical" evidence="7">
    <location>
        <begin position="288"/>
        <end position="309"/>
    </location>
</feature>
<dbReference type="PROSITE" id="PS50928">
    <property type="entry name" value="ABC_TM1"/>
    <property type="match status" value="1"/>
</dbReference>
<evidence type="ECO:0000256" key="5">
    <source>
        <dbReference type="ARBA" id="ARBA00022989"/>
    </source>
</evidence>
<evidence type="ECO:0000313" key="10">
    <source>
        <dbReference type="Proteomes" id="UP000672657"/>
    </source>
</evidence>
<evidence type="ECO:0000256" key="2">
    <source>
        <dbReference type="ARBA" id="ARBA00022448"/>
    </source>
</evidence>
<dbReference type="SUPFAM" id="SSF161098">
    <property type="entry name" value="MetI-like"/>
    <property type="match status" value="1"/>
</dbReference>
<dbReference type="Gene3D" id="1.10.3720.10">
    <property type="entry name" value="MetI-like"/>
    <property type="match status" value="1"/>
</dbReference>
<keyword evidence="5 7" id="KW-1133">Transmembrane helix</keyword>
<comment type="caution">
    <text evidence="9">The sequence shown here is derived from an EMBL/GenBank/DDBJ whole genome shotgun (WGS) entry which is preliminary data.</text>
</comment>
<feature type="transmembrane region" description="Helical" evidence="7">
    <location>
        <begin position="225"/>
        <end position="258"/>
    </location>
</feature>
<protein>
    <recommendedName>
        <fullName evidence="8">ABC transmembrane type-1 domain-containing protein</fullName>
    </recommendedName>
</protein>
<evidence type="ECO:0000313" key="9">
    <source>
        <dbReference type="EMBL" id="CAG2155328.1"/>
    </source>
</evidence>
<dbReference type="Pfam" id="PF00528">
    <property type="entry name" value="BPD_transp_1"/>
    <property type="match status" value="1"/>
</dbReference>
<evidence type="ECO:0000256" key="3">
    <source>
        <dbReference type="ARBA" id="ARBA00022475"/>
    </source>
</evidence>
<feature type="transmembrane region" description="Helical" evidence="7">
    <location>
        <begin position="178"/>
        <end position="204"/>
    </location>
</feature>
<organism evidence="9 10">
    <name type="scientific">Cupriavidus numazuensis</name>
    <dbReference type="NCBI Taxonomy" id="221992"/>
    <lineage>
        <taxon>Bacteria</taxon>
        <taxon>Pseudomonadati</taxon>
        <taxon>Pseudomonadota</taxon>
        <taxon>Betaproteobacteria</taxon>
        <taxon>Burkholderiales</taxon>
        <taxon>Burkholderiaceae</taxon>
        <taxon>Cupriavidus</taxon>
    </lineage>
</organism>
<dbReference type="Proteomes" id="UP000672657">
    <property type="component" value="Unassembled WGS sequence"/>
</dbReference>
<keyword evidence="2 7" id="KW-0813">Transport</keyword>
<feature type="transmembrane region" description="Helical" evidence="7">
    <location>
        <begin position="38"/>
        <end position="58"/>
    </location>
</feature>
<accession>A0ABN7Q335</accession>
<keyword evidence="10" id="KW-1185">Reference proteome</keyword>
<evidence type="ECO:0000256" key="4">
    <source>
        <dbReference type="ARBA" id="ARBA00022692"/>
    </source>
</evidence>
<keyword evidence="3" id="KW-1003">Cell membrane</keyword>
<comment type="subcellular location">
    <subcellularLocation>
        <location evidence="1 7">Cell membrane</location>
        <topology evidence="1 7">Multi-pass membrane protein</topology>
    </subcellularLocation>
</comment>
<dbReference type="InterPro" id="IPR000515">
    <property type="entry name" value="MetI-like"/>
</dbReference>
<gene>
    <name evidence="9" type="ORF">LMG26411_04886</name>
</gene>
<sequence length="315" mass="34615">MKLLHVATRQPAQERARHPVPRLADDDGWLGRVMLAPAVIYIALLVGFPFLLSLYYSLTDVTVGSHALHFVGLRNFRRVLESDTFWRSLGNALVFTLVSQVLVVVLGKMLAMALYSDFRGKWLVRLLILLPWVAPISLGTIGWLWIFDPVYSIINWILRAVGALGPHGGPVWLGQPDLAMASVIVVDVWRLLPLATVIILAGLSGIPQDIHDAAEMDGAGFWRHLFLINIPLVMPIMLVALLFGIVFTFTDMIIIYVLTRGGPYDTTQVLASLAFFTGIQGGDLAEGAAISLFLFPVLAAVVIVLLTVARRTEVT</sequence>
<evidence type="ECO:0000256" key="1">
    <source>
        <dbReference type="ARBA" id="ARBA00004651"/>
    </source>
</evidence>